<dbReference type="Proteomes" id="UP000231516">
    <property type="component" value="Unassembled WGS sequence"/>
</dbReference>
<evidence type="ECO:0000313" key="1">
    <source>
        <dbReference type="EMBL" id="PIB24338.1"/>
    </source>
</evidence>
<keyword evidence="2" id="KW-1185">Reference proteome</keyword>
<proteinExistence type="predicted"/>
<accession>A0A2G5K473</accession>
<comment type="caution">
    <text evidence="1">The sequence shown here is derived from an EMBL/GenBank/DDBJ whole genome shotgun (WGS) entry which is preliminary data.</text>
</comment>
<dbReference type="EMBL" id="MDGM01000012">
    <property type="protein sequence ID" value="PIB24338.1"/>
    <property type="molecule type" value="Genomic_DNA"/>
</dbReference>
<evidence type="ECO:0000313" key="2">
    <source>
        <dbReference type="Proteomes" id="UP000231516"/>
    </source>
</evidence>
<organism evidence="1 2">
    <name type="scientific">Paramylibacter kogurei</name>
    <dbReference type="NCBI Taxonomy" id="1889778"/>
    <lineage>
        <taxon>Bacteria</taxon>
        <taxon>Pseudomonadati</taxon>
        <taxon>Pseudomonadota</taxon>
        <taxon>Alphaproteobacteria</taxon>
        <taxon>Rhodobacterales</taxon>
        <taxon>Paracoccaceae</taxon>
        <taxon>Paramylibacter</taxon>
    </lineage>
</organism>
<dbReference type="AlphaFoldDB" id="A0A2G5K473"/>
<sequence length="59" mass="6599">MRLRIDKVSGKGKKTLYDIRGTNGGHAYGRCRTFGRAQDFGYLKHLEVGVFGLLALLEN</sequence>
<protein>
    <submittedName>
        <fullName evidence="1">Uncharacterized protein</fullName>
    </submittedName>
</protein>
<gene>
    <name evidence="1" type="ORF">BFP76_03735</name>
</gene>
<name>A0A2G5K473_9RHOB</name>
<reference evidence="1 2" key="1">
    <citation type="submission" date="2016-08" db="EMBL/GenBank/DDBJ databases">
        <title>Draft genome of Amylibacter sp. strain 4G11.</title>
        <authorList>
            <person name="Wong S.-K."/>
            <person name="Hamasaki K."/>
            <person name="Yoshizawa S."/>
        </authorList>
    </citation>
    <scope>NUCLEOTIDE SEQUENCE [LARGE SCALE GENOMIC DNA]</scope>
    <source>
        <strain evidence="1 2">4G11</strain>
    </source>
</reference>